<accession>A0A1G9ZBG6</accession>
<dbReference type="Pfam" id="PF01609">
    <property type="entry name" value="DDE_Tnp_1"/>
    <property type="match status" value="1"/>
</dbReference>
<dbReference type="InterPro" id="IPR047647">
    <property type="entry name" value="ISAs1_transpos"/>
</dbReference>
<sequence length="284" mass="30689">MLTRTGTIDGRRVIAVDGKTMRGAKPKNNNSGDGDDGGGVAPHLLAALDQSTGAVVAQQRVAGKGSEIPALRELLAPHDLQGTVVTADALHTQHGTTEWITSKGGDYLLTVKNNQPGLRARLKALPWKDIPAVTGVDTSHGRRVRRTIKAVQAPDRIDFPGAAQVLQVRRTRTTHTRTGTTKRSTEVVYFICSIPAEQAQPEQVAAWIQGHWAIGNRVHWVRDVTYDEDNHQLWTGSGPQVMATLRNLAISLIRLAHGTTQSIASANRAMARRPAKAIKALTTP</sequence>
<dbReference type="GO" id="GO:0004803">
    <property type="term" value="F:transposase activity"/>
    <property type="evidence" value="ECO:0007669"/>
    <property type="project" value="InterPro"/>
</dbReference>
<dbReference type="EMBL" id="FNHU01000017">
    <property type="protein sequence ID" value="SDN18742.1"/>
    <property type="molecule type" value="Genomic_DNA"/>
</dbReference>
<evidence type="ECO:0000256" key="1">
    <source>
        <dbReference type="SAM" id="MobiDB-lite"/>
    </source>
</evidence>
<feature type="region of interest" description="Disordered" evidence="1">
    <location>
        <begin position="19"/>
        <end position="40"/>
    </location>
</feature>
<evidence type="ECO:0000313" key="4">
    <source>
        <dbReference type="Proteomes" id="UP000199671"/>
    </source>
</evidence>
<proteinExistence type="predicted"/>
<evidence type="ECO:0000313" key="3">
    <source>
        <dbReference type="EMBL" id="SDN18742.1"/>
    </source>
</evidence>
<dbReference type="InterPro" id="IPR002559">
    <property type="entry name" value="Transposase_11"/>
</dbReference>
<dbReference type="NCBIfam" id="NF033564">
    <property type="entry name" value="transpos_ISAs1"/>
    <property type="match status" value="1"/>
</dbReference>
<dbReference type="GO" id="GO:0006313">
    <property type="term" value="P:DNA transposition"/>
    <property type="evidence" value="ECO:0007669"/>
    <property type="project" value="InterPro"/>
</dbReference>
<dbReference type="Proteomes" id="UP000199671">
    <property type="component" value="Unassembled WGS sequence"/>
</dbReference>
<evidence type="ECO:0000259" key="2">
    <source>
        <dbReference type="Pfam" id="PF01609"/>
    </source>
</evidence>
<feature type="domain" description="Transposase IS4-like" evidence="2">
    <location>
        <begin position="10"/>
        <end position="251"/>
    </location>
</feature>
<dbReference type="OrthoDB" id="3867913at2"/>
<dbReference type="RefSeq" id="WP_092612456.1">
    <property type="nucleotide sequence ID" value="NZ_FNHU01000017.1"/>
</dbReference>
<dbReference type="GO" id="GO:0003677">
    <property type="term" value="F:DNA binding"/>
    <property type="evidence" value="ECO:0007669"/>
    <property type="project" value="InterPro"/>
</dbReference>
<name>A0A1G9ZBG6_9ACTO</name>
<protein>
    <submittedName>
        <fullName evidence="3">Transposase DDE domain-containing protein</fullName>
    </submittedName>
</protein>
<dbReference type="InterPro" id="IPR051698">
    <property type="entry name" value="Transposase_11-like"/>
</dbReference>
<gene>
    <name evidence="3" type="ORF">SAMN04487766_1171</name>
</gene>
<dbReference type="PANTHER" id="PTHR30298">
    <property type="entry name" value="H REPEAT-ASSOCIATED PREDICTED TRANSPOSASE"/>
    <property type="match status" value="1"/>
</dbReference>
<organism evidence="3 4">
    <name type="scientific">Actinomyces ruminicola</name>
    <dbReference type="NCBI Taxonomy" id="332524"/>
    <lineage>
        <taxon>Bacteria</taxon>
        <taxon>Bacillati</taxon>
        <taxon>Actinomycetota</taxon>
        <taxon>Actinomycetes</taxon>
        <taxon>Actinomycetales</taxon>
        <taxon>Actinomycetaceae</taxon>
        <taxon>Actinomyces</taxon>
    </lineage>
</organism>
<reference evidence="3 4" key="1">
    <citation type="submission" date="2016-10" db="EMBL/GenBank/DDBJ databases">
        <authorList>
            <person name="de Groot N.N."/>
        </authorList>
    </citation>
    <scope>NUCLEOTIDE SEQUENCE [LARGE SCALE GENOMIC DNA]</scope>
    <source>
        <strain evidence="3 4">KPR-7B</strain>
    </source>
</reference>
<dbReference type="PANTHER" id="PTHR30298:SF0">
    <property type="entry name" value="PROTEIN YBFL-RELATED"/>
    <property type="match status" value="1"/>
</dbReference>
<dbReference type="AlphaFoldDB" id="A0A1G9ZBG6"/>